<dbReference type="Gene3D" id="3.10.20.30">
    <property type="match status" value="1"/>
</dbReference>
<sequence>MADTFTIHLKIWRQDGPDKPGKLVDYTLDNVNEHMSFLEMLDVLNEQIVAEGREEPVEFDYDCREGICGSCNLMINGRAHGPKAMTCTCQLHMRNYSDGDTIVIEPFRAKGFPVIKDLIVDRSAFDRIIEAGGYVSVKTGSAPDANSIPVDKSVADTAFDYATCIGCGACVAACPNSSASLFTGAKLAHLNRLPQGEPERKRRTVAMVEQMDKEGFGDCSNYAECEAVCPKGISISAIAEMRRNYVKAALAGDEV</sequence>
<evidence type="ECO:0000256" key="11">
    <source>
        <dbReference type="ARBA" id="ARBA00023014"/>
    </source>
</evidence>
<keyword evidence="6" id="KW-0816">Tricarboxylic acid cycle</keyword>
<comment type="similarity">
    <text evidence="3">Belongs to the succinate dehydrogenase/fumarate reductase iron-sulfur protein family.</text>
</comment>
<dbReference type="PANTHER" id="PTHR11921">
    <property type="entry name" value="SUCCINATE DEHYDROGENASE IRON-SULFUR PROTEIN"/>
    <property type="match status" value="1"/>
</dbReference>
<reference evidence="15 16" key="1">
    <citation type="submission" date="2016-11" db="EMBL/GenBank/DDBJ databases">
        <authorList>
            <person name="Jaros S."/>
            <person name="Januszkiewicz K."/>
            <person name="Wedrychowicz H."/>
        </authorList>
    </citation>
    <scope>NUCLEOTIDE SEQUENCE [LARGE SCALE GENOMIC DNA]</scope>
    <source>
        <strain evidence="15 16">DSM 21986</strain>
    </source>
</reference>
<evidence type="ECO:0000259" key="14">
    <source>
        <dbReference type="PROSITE" id="PS51379"/>
    </source>
</evidence>
<dbReference type="RefSeq" id="WP_073060164.1">
    <property type="nucleotide sequence ID" value="NZ_FQUS01000004.1"/>
</dbReference>
<dbReference type="Pfam" id="PF12838">
    <property type="entry name" value="Fer4_7"/>
    <property type="match status" value="1"/>
</dbReference>
<dbReference type="GO" id="GO:0009055">
    <property type="term" value="F:electron transfer activity"/>
    <property type="evidence" value="ECO:0007669"/>
    <property type="project" value="InterPro"/>
</dbReference>
<evidence type="ECO:0000256" key="13">
    <source>
        <dbReference type="ARBA" id="ARBA00034078"/>
    </source>
</evidence>
<dbReference type="EMBL" id="FQUS01000004">
    <property type="protein sequence ID" value="SHE92301.1"/>
    <property type="molecule type" value="Genomic_DNA"/>
</dbReference>
<dbReference type="Gene3D" id="1.10.1060.10">
    <property type="entry name" value="Alpha-helical ferredoxin"/>
    <property type="match status" value="1"/>
</dbReference>
<evidence type="ECO:0000256" key="10">
    <source>
        <dbReference type="ARBA" id="ARBA00023004"/>
    </source>
</evidence>
<keyword evidence="11" id="KW-0411">Iron-sulfur</keyword>
<dbReference type="PROSITE" id="PS00197">
    <property type="entry name" value="2FE2S_FER_1"/>
    <property type="match status" value="1"/>
</dbReference>
<dbReference type="InterPro" id="IPR012675">
    <property type="entry name" value="Beta-grasp_dom_sf"/>
</dbReference>
<comment type="cofactor">
    <cofactor evidence="13">
        <name>[2Fe-2S] cluster</name>
        <dbReference type="ChEBI" id="CHEBI:190135"/>
    </cofactor>
</comment>
<dbReference type="SUPFAM" id="SSF46548">
    <property type="entry name" value="alpha-helical ferredoxin"/>
    <property type="match status" value="1"/>
</dbReference>
<dbReference type="Proteomes" id="UP000184041">
    <property type="component" value="Unassembled WGS sequence"/>
</dbReference>
<dbReference type="InterPro" id="IPR050573">
    <property type="entry name" value="SDH/FRD_Iron-Sulfur"/>
</dbReference>
<dbReference type="AlphaFoldDB" id="A0A1M4XFW3"/>
<dbReference type="GO" id="GO:0008177">
    <property type="term" value="F:succinate dehydrogenase (quinone) activity"/>
    <property type="evidence" value="ECO:0007669"/>
    <property type="project" value="UniProtKB-EC"/>
</dbReference>
<dbReference type="GO" id="GO:0046872">
    <property type="term" value="F:metal ion binding"/>
    <property type="evidence" value="ECO:0007669"/>
    <property type="project" value="UniProtKB-KW"/>
</dbReference>
<keyword evidence="5" id="KW-0004">4Fe-4S</keyword>
<evidence type="ECO:0000313" key="16">
    <source>
        <dbReference type="Proteomes" id="UP000184041"/>
    </source>
</evidence>
<dbReference type="InterPro" id="IPR036010">
    <property type="entry name" value="2Fe-2S_ferredoxin-like_sf"/>
</dbReference>
<accession>A0A1M4XFW3</accession>
<dbReference type="OrthoDB" id="9804391at2"/>
<dbReference type="GO" id="GO:0051539">
    <property type="term" value="F:4 iron, 4 sulfur cluster binding"/>
    <property type="evidence" value="ECO:0007669"/>
    <property type="project" value="UniProtKB-KW"/>
</dbReference>
<dbReference type="EC" id="1.3.5.1" evidence="4"/>
<dbReference type="InterPro" id="IPR009051">
    <property type="entry name" value="Helical_ferredxn"/>
</dbReference>
<gene>
    <name evidence="15" type="ORF">SAMN05443144_104114</name>
</gene>
<evidence type="ECO:0000256" key="7">
    <source>
        <dbReference type="ARBA" id="ARBA00022714"/>
    </source>
</evidence>
<evidence type="ECO:0000256" key="9">
    <source>
        <dbReference type="ARBA" id="ARBA00023002"/>
    </source>
</evidence>
<dbReference type="InterPro" id="IPR017900">
    <property type="entry name" value="4Fe4S_Fe_S_CS"/>
</dbReference>
<dbReference type="Pfam" id="PF13085">
    <property type="entry name" value="Fer2_3"/>
    <property type="match status" value="1"/>
</dbReference>
<comment type="cofactor">
    <cofactor evidence="2">
        <name>[4Fe-4S] cluster</name>
        <dbReference type="ChEBI" id="CHEBI:49883"/>
    </cofactor>
</comment>
<feature type="domain" description="4Fe-4S ferredoxin-type" evidence="14">
    <location>
        <begin position="155"/>
        <end position="184"/>
    </location>
</feature>
<evidence type="ECO:0000313" key="15">
    <source>
        <dbReference type="EMBL" id="SHE92301.1"/>
    </source>
</evidence>
<dbReference type="GO" id="GO:0022904">
    <property type="term" value="P:respiratory electron transport chain"/>
    <property type="evidence" value="ECO:0007669"/>
    <property type="project" value="TreeGrafter"/>
</dbReference>
<evidence type="ECO:0000256" key="3">
    <source>
        <dbReference type="ARBA" id="ARBA00009433"/>
    </source>
</evidence>
<evidence type="ECO:0000256" key="4">
    <source>
        <dbReference type="ARBA" id="ARBA00012792"/>
    </source>
</evidence>
<evidence type="ECO:0000256" key="5">
    <source>
        <dbReference type="ARBA" id="ARBA00022485"/>
    </source>
</evidence>
<dbReference type="InterPro" id="IPR017896">
    <property type="entry name" value="4Fe4S_Fe-S-bd"/>
</dbReference>
<dbReference type="GO" id="GO:0051538">
    <property type="term" value="F:3 iron, 4 sulfur cluster binding"/>
    <property type="evidence" value="ECO:0007669"/>
    <property type="project" value="UniProtKB-KW"/>
</dbReference>
<dbReference type="InterPro" id="IPR006058">
    <property type="entry name" value="2Fe2S_fd_BS"/>
</dbReference>
<keyword evidence="8" id="KW-0479">Metal-binding</keyword>
<evidence type="ECO:0000256" key="6">
    <source>
        <dbReference type="ARBA" id="ARBA00022532"/>
    </source>
</evidence>
<keyword evidence="10" id="KW-0408">Iron</keyword>
<name>A0A1M4XFW3_9BACT</name>
<protein>
    <recommendedName>
        <fullName evidence="4">succinate dehydrogenase</fullName>
        <ecNumber evidence="4">1.3.5.1</ecNumber>
    </recommendedName>
</protein>
<dbReference type="PROSITE" id="PS00198">
    <property type="entry name" value="4FE4S_FER_1"/>
    <property type="match status" value="1"/>
</dbReference>
<dbReference type="InterPro" id="IPR004489">
    <property type="entry name" value="Succ_DH/fum_Rdtase_Fe-S"/>
</dbReference>
<keyword evidence="9" id="KW-0560">Oxidoreductase</keyword>
<dbReference type="GO" id="GO:0006099">
    <property type="term" value="P:tricarboxylic acid cycle"/>
    <property type="evidence" value="ECO:0007669"/>
    <property type="project" value="UniProtKB-KW"/>
</dbReference>
<dbReference type="GO" id="GO:0051537">
    <property type="term" value="F:2 iron, 2 sulfur cluster binding"/>
    <property type="evidence" value="ECO:0007669"/>
    <property type="project" value="UniProtKB-KW"/>
</dbReference>
<evidence type="ECO:0000256" key="12">
    <source>
        <dbReference type="ARBA" id="ARBA00023291"/>
    </source>
</evidence>
<dbReference type="NCBIfam" id="NF005746">
    <property type="entry name" value="PRK07570.1"/>
    <property type="match status" value="1"/>
</dbReference>
<dbReference type="InterPro" id="IPR025192">
    <property type="entry name" value="Succ_DH/fum_Rdtase_N"/>
</dbReference>
<dbReference type="PANTHER" id="PTHR11921:SF41">
    <property type="entry name" value="SUCCINATE DEHYDROGENASE"/>
    <property type="match status" value="1"/>
</dbReference>
<organism evidence="15 16">
    <name type="scientific">Fodinibius roseus</name>
    <dbReference type="NCBI Taxonomy" id="1194090"/>
    <lineage>
        <taxon>Bacteria</taxon>
        <taxon>Pseudomonadati</taxon>
        <taxon>Balneolota</taxon>
        <taxon>Balneolia</taxon>
        <taxon>Balneolales</taxon>
        <taxon>Balneolaceae</taxon>
        <taxon>Fodinibius</taxon>
    </lineage>
</organism>
<dbReference type="PROSITE" id="PS51379">
    <property type="entry name" value="4FE4S_FER_2"/>
    <property type="match status" value="1"/>
</dbReference>
<keyword evidence="12" id="KW-0003">3Fe-4S</keyword>
<keyword evidence="16" id="KW-1185">Reference proteome</keyword>
<evidence type="ECO:0000256" key="8">
    <source>
        <dbReference type="ARBA" id="ARBA00022723"/>
    </source>
</evidence>
<comment type="cofactor">
    <cofactor evidence="1">
        <name>[3Fe-4S] cluster</name>
        <dbReference type="ChEBI" id="CHEBI:21137"/>
    </cofactor>
</comment>
<proteinExistence type="inferred from homology"/>
<dbReference type="SUPFAM" id="SSF54292">
    <property type="entry name" value="2Fe-2S ferredoxin-like"/>
    <property type="match status" value="1"/>
</dbReference>
<dbReference type="NCBIfam" id="TIGR00384">
    <property type="entry name" value="dhsB"/>
    <property type="match status" value="1"/>
</dbReference>
<evidence type="ECO:0000256" key="2">
    <source>
        <dbReference type="ARBA" id="ARBA00001966"/>
    </source>
</evidence>
<keyword evidence="7" id="KW-0001">2Fe-2S</keyword>
<dbReference type="STRING" id="1194090.SAMN05443144_104114"/>
<evidence type="ECO:0000256" key="1">
    <source>
        <dbReference type="ARBA" id="ARBA00001927"/>
    </source>
</evidence>